<dbReference type="GO" id="GO:0046872">
    <property type="term" value="F:metal ion binding"/>
    <property type="evidence" value="ECO:0007669"/>
    <property type="project" value="UniProtKB-KW"/>
</dbReference>
<dbReference type="Pfam" id="PF02367">
    <property type="entry name" value="TsaE"/>
    <property type="match status" value="1"/>
</dbReference>
<name>A0A4U1C5R7_9SPHI</name>
<keyword evidence="7" id="KW-0547">Nucleotide-binding</keyword>
<evidence type="ECO:0000256" key="9">
    <source>
        <dbReference type="ARBA" id="ARBA00022842"/>
    </source>
</evidence>
<dbReference type="SUPFAM" id="SSF52540">
    <property type="entry name" value="P-loop containing nucleoside triphosphate hydrolases"/>
    <property type="match status" value="1"/>
</dbReference>
<keyword evidence="11" id="KW-0808">Transferase</keyword>
<dbReference type="PANTHER" id="PTHR33540:SF2">
    <property type="entry name" value="TRNA THREONYLCARBAMOYLADENOSINE BIOSYNTHESIS PROTEIN TSAE"/>
    <property type="match status" value="1"/>
</dbReference>
<evidence type="ECO:0000256" key="4">
    <source>
        <dbReference type="ARBA" id="ARBA00022490"/>
    </source>
</evidence>
<evidence type="ECO:0000256" key="7">
    <source>
        <dbReference type="ARBA" id="ARBA00022741"/>
    </source>
</evidence>
<keyword evidence="4" id="KW-0963">Cytoplasm</keyword>
<keyword evidence="9" id="KW-0460">Magnesium</keyword>
<dbReference type="GO" id="GO:0002949">
    <property type="term" value="P:tRNA threonylcarbamoyladenosine modification"/>
    <property type="evidence" value="ECO:0007669"/>
    <property type="project" value="InterPro"/>
</dbReference>
<dbReference type="GO" id="GO:0016740">
    <property type="term" value="F:transferase activity"/>
    <property type="evidence" value="ECO:0007669"/>
    <property type="project" value="UniProtKB-KW"/>
</dbReference>
<comment type="caution">
    <text evidence="11">The sequence shown here is derived from an EMBL/GenBank/DDBJ whole genome shotgun (WGS) entry which is preliminary data.</text>
</comment>
<dbReference type="EMBL" id="SWBP01000001">
    <property type="protein sequence ID" value="TKC00645.1"/>
    <property type="molecule type" value="Genomic_DNA"/>
</dbReference>
<keyword evidence="5" id="KW-0819">tRNA processing</keyword>
<comment type="subcellular location">
    <subcellularLocation>
        <location evidence="1">Cytoplasm</location>
    </subcellularLocation>
</comment>
<dbReference type="PANTHER" id="PTHR33540">
    <property type="entry name" value="TRNA THREONYLCARBAMOYLADENOSINE BIOSYNTHESIS PROTEIN TSAE"/>
    <property type="match status" value="1"/>
</dbReference>
<keyword evidence="6" id="KW-0479">Metal-binding</keyword>
<evidence type="ECO:0000256" key="8">
    <source>
        <dbReference type="ARBA" id="ARBA00022840"/>
    </source>
</evidence>
<evidence type="ECO:0000256" key="5">
    <source>
        <dbReference type="ARBA" id="ARBA00022694"/>
    </source>
</evidence>
<dbReference type="RefSeq" id="WP_136824854.1">
    <property type="nucleotide sequence ID" value="NZ_SWBP01000001.1"/>
</dbReference>
<dbReference type="GO" id="GO:0005737">
    <property type="term" value="C:cytoplasm"/>
    <property type="evidence" value="ECO:0007669"/>
    <property type="project" value="UniProtKB-SubCell"/>
</dbReference>
<dbReference type="Gene3D" id="3.40.50.300">
    <property type="entry name" value="P-loop containing nucleotide triphosphate hydrolases"/>
    <property type="match status" value="1"/>
</dbReference>
<comment type="similarity">
    <text evidence="2">Belongs to the TsaE family.</text>
</comment>
<gene>
    <name evidence="11" type="primary">tsaE</name>
    <name evidence="11" type="ORF">FA046_02905</name>
</gene>
<evidence type="ECO:0000256" key="2">
    <source>
        <dbReference type="ARBA" id="ARBA00007599"/>
    </source>
</evidence>
<evidence type="ECO:0000256" key="3">
    <source>
        <dbReference type="ARBA" id="ARBA00019010"/>
    </source>
</evidence>
<keyword evidence="8" id="KW-0067">ATP-binding</keyword>
<dbReference type="InterPro" id="IPR027417">
    <property type="entry name" value="P-loop_NTPase"/>
</dbReference>
<evidence type="ECO:0000256" key="6">
    <source>
        <dbReference type="ARBA" id="ARBA00022723"/>
    </source>
</evidence>
<dbReference type="Proteomes" id="UP000308181">
    <property type="component" value="Unassembled WGS sequence"/>
</dbReference>
<evidence type="ECO:0000256" key="10">
    <source>
        <dbReference type="ARBA" id="ARBA00032441"/>
    </source>
</evidence>
<accession>A0A4U1C5R7</accession>
<evidence type="ECO:0000256" key="1">
    <source>
        <dbReference type="ARBA" id="ARBA00004496"/>
    </source>
</evidence>
<dbReference type="GO" id="GO:0005524">
    <property type="term" value="F:ATP binding"/>
    <property type="evidence" value="ECO:0007669"/>
    <property type="project" value="UniProtKB-KW"/>
</dbReference>
<protein>
    <recommendedName>
        <fullName evidence="3">tRNA threonylcarbamoyladenosine biosynthesis protein TsaE</fullName>
    </recommendedName>
    <alternativeName>
        <fullName evidence="10">t(6)A37 threonylcarbamoyladenosine biosynthesis protein TsaE</fullName>
    </alternativeName>
</protein>
<evidence type="ECO:0000313" key="12">
    <source>
        <dbReference type="Proteomes" id="UP000308181"/>
    </source>
</evidence>
<dbReference type="AlphaFoldDB" id="A0A4U1C5R7"/>
<sequence length="139" mass="16244">MQLSIKNVSELPQAANQILKAAKEEKIFLFYGEMGAGKTTLINELCKQLGTTDHTSSPTFSIVNEYKIEDAAIFHFDFYRLKNQNEAFDLGYEDYFYSDNYCMIEWPEKIPDLIPQRYLKVEIKTLSEKERLIEVELIQ</sequence>
<dbReference type="NCBIfam" id="TIGR00150">
    <property type="entry name" value="T6A_YjeE"/>
    <property type="match status" value="1"/>
</dbReference>
<proteinExistence type="inferred from homology"/>
<dbReference type="OrthoDB" id="9815896at2"/>
<keyword evidence="12" id="KW-1185">Reference proteome</keyword>
<evidence type="ECO:0000313" key="11">
    <source>
        <dbReference type="EMBL" id="TKC00645.1"/>
    </source>
</evidence>
<organism evidence="11 12">
    <name type="scientific">Pedobacter cryophilus</name>
    <dbReference type="NCBI Taxonomy" id="2571271"/>
    <lineage>
        <taxon>Bacteria</taxon>
        <taxon>Pseudomonadati</taxon>
        <taxon>Bacteroidota</taxon>
        <taxon>Sphingobacteriia</taxon>
        <taxon>Sphingobacteriales</taxon>
        <taxon>Sphingobacteriaceae</taxon>
        <taxon>Pedobacter</taxon>
    </lineage>
</organism>
<reference evidence="11 12" key="1">
    <citation type="submission" date="2019-04" db="EMBL/GenBank/DDBJ databases">
        <title>Pedobacter sp. AR-3-17 sp. nov., isolated from Arctic soil.</title>
        <authorList>
            <person name="Dahal R.H."/>
            <person name="Kim D.-U."/>
        </authorList>
    </citation>
    <scope>NUCLEOTIDE SEQUENCE [LARGE SCALE GENOMIC DNA]</scope>
    <source>
        <strain evidence="11 12">AR-3-17</strain>
    </source>
</reference>
<dbReference type="InterPro" id="IPR003442">
    <property type="entry name" value="T6A_TsaE"/>
</dbReference>